<feature type="domain" description="AMP-dependent synthetase/ligase" evidence="5">
    <location>
        <begin position="11"/>
        <end position="415"/>
    </location>
</feature>
<name>A0A3B0T5A7_9ZZZZ</name>
<protein>
    <submittedName>
        <fullName evidence="6">Long-chain-fatty-acid--CoA ligase</fullName>
        <ecNumber evidence="6">6.2.1.3</ecNumber>
    </submittedName>
</protein>
<dbReference type="PANTHER" id="PTHR43272">
    <property type="entry name" value="LONG-CHAIN-FATTY-ACID--COA LIGASE"/>
    <property type="match status" value="1"/>
</dbReference>
<dbReference type="PANTHER" id="PTHR43272:SF32">
    <property type="entry name" value="AMP-DEPENDENT SYNTHETASE_LIGASE DOMAIN-CONTAINING PROTEIN"/>
    <property type="match status" value="1"/>
</dbReference>
<evidence type="ECO:0000256" key="1">
    <source>
        <dbReference type="ARBA" id="ARBA00022598"/>
    </source>
</evidence>
<evidence type="ECO:0000256" key="2">
    <source>
        <dbReference type="ARBA" id="ARBA00022832"/>
    </source>
</evidence>
<organism evidence="6">
    <name type="scientific">hydrothermal vent metagenome</name>
    <dbReference type="NCBI Taxonomy" id="652676"/>
    <lineage>
        <taxon>unclassified sequences</taxon>
        <taxon>metagenomes</taxon>
        <taxon>ecological metagenomes</taxon>
    </lineage>
</organism>
<dbReference type="InterPro" id="IPR000873">
    <property type="entry name" value="AMP-dep_synth/lig_dom"/>
</dbReference>
<dbReference type="SUPFAM" id="SSF56801">
    <property type="entry name" value="Acetyl-CoA synthetase-like"/>
    <property type="match status" value="1"/>
</dbReference>
<dbReference type="GO" id="GO:0016020">
    <property type="term" value="C:membrane"/>
    <property type="evidence" value="ECO:0007669"/>
    <property type="project" value="TreeGrafter"/>
</dbReference>
<dbReference type="AlphaFoldDB" id="A0A3B0T5A7"/>
<keyword evidence="1 6" id="KW-0436">Ligase</keyword>
<dbReference type="GO" id="GO:0004467">
    <property type="term" value="F:long-chain fatty acid-CoA ligase activity"/>
    <property type="evidence" value="ECO:0007669"/>
    <property type="project" value="UniProtKB-EC"/>
</dbReference>
<keyword evidence="2" id="KW-0276">Fatty acid metabolism</keyword>
<dbReference type="Gene3D" id="3.30.300.30">
    <property type="match status" value="1"/>
</dbReference>
<evidence type="ECO:0000256" key="3">
    <source>
        <dbReference type="ARBA" id="ARBA00023098"/>
    </source>
</evidence>
<gene>
    <name evidence="6" type="ORF">MNBD_ACTINO01-1113</name>
</gene>
<reference evidence="6" key="1">
    <citation type="submission" date="2018-06" db="EMBL/GenBank/DDBJ databases">
        <authorList>
            <person name="Zhirakovskaya E."/>
        </authorList>
    </citation>
    <scope>NUCLEOTIDE SEQUENCE</scope>
</reference>
<sequence length="567" mass="61258">MDTIPQLVLANARRMPDAPALLRRVGDVWEVTTWAEYGAAVSRTALALIASGIEVGDRVGILSYNTPEWVIFDVAAMAVGAVPVGIYYASSDHEITDVLDRSQARAVLGQTAAHIGAIGAGDHPALELVIGIDDAPGDAVPWMTFLERGDGIADGVLDERLQSIRPEHDGAMIFTAAGFGAPAGVVLSHDNLVFAGHSSVELFDVTADDSALSYLPLSHIAEQIFTILAPAHIGYPVAFAQSLGRVRSDLPEIQPSIFFGVPLVWAGFERGLRKQMESLEGYQRIIAEWSMRANRADVGARNTGGRRPIHRKLLAYLARRVFSDKVKRIMGFSNSRLAFCGAVSADPEMLAYFSGFDIVIREVYGLSEATGPSVVTREGATRFGTVGHPMPGVEISLADDDEILIRGRSVFSRYLDDPDATRRALRDGWLHTGDLGHVDEEEFLTITGRKKDIVLTSGGKNVDPGAIEPLLQEDPQVIDAVVVGDGYDQLGVLIAVGGNLDDDAALAHARSVVRAVNQRFARAEQIRRVGLLPRPLSLERGERTASSAIDRSVVVEHFSDEIAALYR</sequence>
<dbReference type="Pfam" id="PF00501">
    <property type="entry name" value="AMP-binding"/>
    <property type="match status" value="1"/>
</dbReference>
<dbReference type="InterPro" id="IPR042099">
    <property type="entry name" value="ANL_N_sf"/>
</dbReference>
<keyword evidence="3" id="KW-0443">Lipid metabolism</keyword>
<dbReference type="Gene3D" id="3.40.50.12780">
    <property type="entry name" value="N-terminal domain of ligase-like"/>
    <property type="match status" value="1"/>
</dbReference>
<evidence type="ECO:0000313" key="6">
    <source>
        <dbReference type="EMBL" id="VAW08527.1"/>
    </source>
</evidence>
<dbReference type="InterPro" id="IPR045851">
    <property type="entry name" value="AMP-bd_C_sf"/>
</dbReference>
<dbReference type="Pfam" id="PF23562">
    <property type="entry name" value="AMP-binding_C_3"/>
    <property type="match status" value="1"/>
</dbReference>
<dbReference type="GO" id="GO:0005783">
    <property type="term" value="C:endoplasmic reticulum"/>
    <property type="evidence" value="ECO:0007669"/>
    <property type="project" value="TreeGrafter"/>
</dbReference>
<evidence type="ECO:0000256" key="4">
    <source>
        <dbReference type="ARBA" id="ARBA00024484"/>
    </source>
</evidence>
<evidence type="ECO:0000259" key="5">
    <source>
        <dbReference type="Pfam" id="PF00501"/>
    </source>
</evidence>
<accession>A0A3B0T5A7</accession>
<comment type="catalytic activity">
    <reaction evidence="4">
        <text>a long-chain fatty acid + ATP + CoA = a long-chain fatty acyl-CoA + AMP + diphosphate</text>
        <dbReference type="Rhea" id="RHEA:15421"/>
        <dbReference type="ChEBI" id="CHEBI:30616"/>
        <dbReference type="ChEBI" id="CHEBI:33019"/>
        <dbReference type="ChEBI" id="CHEBI:57287"/>
        <dbReference type="ChEBI" id="CHEBI:57560"/>
        <dbReference type="ChEBI" id="CHEBI:83139"/>
        <dbReference type="ChEBI" id="CHEBI:456215"/>
        <dbReference type="EC" id="6.2.1.3"/>
    </reaction>
    <physiologicalReaction direction="left-to-right" evidence="4">
        <dbReference type="Rhea" id="RHEA:15422"/>
    </physiologicalReaction>
</comment>
<dbReference type="EC" id="6.2.1.3" evidence="6"/>
<proteinExistence type="predicted"/>
<dbReference type="EMBL" id="UOEI01000610">
    <property type="protein sequence ID" value="VAW08527.1"/>
    <property type="molecule type" value="Genomic_DNA"/>
</dbReference>